<dbReference type="EMBL" id="CM001287">
    <property type="protein sequence ID" value="EHH55269.1"/>
    <property type="molecule type" value="Genomic_DNA"/>
</dbReference>
<evidence type="ECO:0000256" key="1">
    <source>
        <dbReference type="SAM" id="MobiDB-lite"/>
    </source>
</evidence>
<gene>
    <name evidence="2" type="ORF">EGM_04435</name>
</gene>
<reference evidence="2" key="1">
    <citation type="journal article" date="2011" name="Nat. Biotechnol.">
        <title>Genome sequencing and comparison of two nonhuman primate animal models, the cynomolgus and Chinese rhesus macaques.</title>
        <authorList>
            <person name="Yan G."/>
            <person name="Zhang G."/>
            <person name="Fang X."/>
            <person name="Zhang Y."/>
            <person name="Li C."/>
            <person name="Ling F."/>
            <person name="Cooper D.N."/>
            <person name="Li Q."/>
            <person name="Li Y."/>
            <person name="van Gool A.J."/>
            <person name="Du H."/>
            <person name="Chen J."/>
            <person name="Chen R."/>
            <person name="Zhang P."/>
            <person name="Huang Z."/>
            <person name="Thompson J.R."/>
            <person name="Meng Y."/>
            <person name="Bai Y."/>
            <person name="Wang J."/>
            <person name="Zhuo M."/>
            <person name="Wang T."/>
            <person name="Huang Y."/>
            <person name="Wei L."/>
            <person name="Li J."/>
            <person name="Wang Z."/>
            <person name="Hu H."/>
            <person name="Yang P."/>
            <person name="Le L."/>
            <person name="Stenson P.D."/>
            <person name="Li B."/>
            <person name="Liu X."/>
            <person name="Ball E.V."/>
            <person name="An N."/>
            <person name="Huang Q."/>
            <person name="Zhang Y."/>
            <person name="Fan W."/>
            <person name="Zhang X."/>
            <person name="Li Y."/>
            <person name="Wang W."/>
            <person name="Katze M.G."/>
            <person name="Su B."/>
            <person name="Nielsen R."/>
            <person name="Yang H."/>
            <person name="Wang J."/>
            <person name="Wang X."/>
            <person name="Wang J."/>
        </authorList>
    </citation>
    <scope>NUCLEOTIDE SEQUENCE [LARGE SCALE GENOMIC DNA]</scope>
    <source>
        <strain evidence="2">CE-4</strain>
    </source>
</reference>
<proteinExistence type="predicted"/>
<feature type="region of interest" description="Disordered" evidence="1">
    <location>
        <begin position="1"/>
        <end position="27"/>
    </location>
</feature>
<organism>
    <name type="scientific">Macaca fascicularis</name>
    <name type="common">Crab-eating macaque</name>
    <name type="synonym">Cynomolgus monkey</name>
    <dbReference type="NCBI Taxonomy" id="9541"/>
    <lineage>
        <taxon>Eukaryota</taxon>
        <taxon>Metazoa</taxon>
        <taxon>Chordata</taxon>
        <taxon>Craniata</taxon>
        <taxon>Vertebrata</taxon>
        <taxon>Euteleostomi</taxon>
        <taxon>Mammalia</taxon>
        <taxon>Eutheria</taxon>
        <taxon>Euarchontoglires</taxon>
        <taxon>Primates</taxon>
        <taxon>Haplorrhini</taxon>
        <taxon>Catarrhini</taxon>
        <taxon>Cercopithecidae</taxon>
        <taxon>Cercopithecinae</taxon>
        <taxon>Macaca</taxon>
    </lineage>
</organism>
<feature type="non-terminal residue" evidence="2">
    <location>
        <position position="94"/>
    </location>
</feature>
<sequence length="94" mass="10890">MERQPEPERGKLQIFQKTEKEPQARAGSPVLEYHTALVAGDLEHLKPLMDQFFQDANVVFEINKDEMEWQVKSPATFGLSGLWTLEYKRELTTP</sequence>
<accession>G7PKC8</accession>
<name>G7PKC8_MACFA</name>
<protein>
    <submittedName>
        <fullName evidence="2">Uncharacterized protein</fullName>
    </submittedName>
</protein>
<evidence type="ECO:0000313" key="2">
    <source>
        <dbReference type="EMBL" id="EHH55269.1"/>
    </source>
</evidence>
<feature type="compositionally biased region" description="Basic and acidic residues" evidence="1">
    <location>
        <begin position="1"/>
        <end position="23"/>
    </location>
</feature>
<dbReference type="AlphaFoldDB" id="G7PKC8"/>
<dbReference type="Proteomes" id="UP000009130">
    <property type="component" value="Chromosome 12"/>
</dbReference>